<reference evidence="3" key="1">
    <citation type="journal article" date="2023" name="Nat. Commun.">
        <title>Diploid and tetraploid genomes of Acorus and the evolution of monocots.</title>
        <authorList>
            <person name="Ma L."/>
            <person name="Liu K.W."/>
            <person name="Li Z."/>
            <person name="Hsiao Y.Y."/>
            <person name="Qi Y."/>
            <person name="Fu T."/>
            <person name="Tang G.D."/>
            <person name="Zhang D."/>
            <person name="Sun W.H."/>
            <person name="Liu D.K."/>
            <person name="Li Y."/>
            <person name="Chen G.Z."/>
            <person name="Liu X.D."/>
            <person name="Liao X.Y."/>
            <person name="Jiang Y.T."/>
            <person name="Yu X."/>
            <person name="Hao Y."/>
            <person name="Huang J."/>
            <person name="Zhao X.W."/>
            <person name="Ke S."/>
            <person name="Chen Y.Y."/>
            <person name="Wu W.L."/>
            <person name="Hsu J.L."/>
            <person name="Lin Y.F."/>
            <person name="Huang M.D."/>
            <person name="Li C.Y."/>
            <person name="Huang L."/>
            <person name="Wang Z.W."/>
            <person name="Zhao X."/>
            <person name="Zhong W.Y."/>
            <person name="Peng D.H."/>
            <person name="Ahmad S."/>
            <person name="Lan S."/>
            <person name="Zhang J.S."/>
            <person name="Tsai W.C."/>
            <person name="Van de Peer Y."/>
            <person name="Liu Z.J."/>
        </authorList>
    </citation>
    <scope>NUCLEOTIDE SEQUENCE</scope>
    <source>
        <strain evidence="3">CP</strain>
    </source>
</reference>
<dbReference type="PANTHER" id="PTHR31476">
    <property type="entry name" value="PROTEIN WHAT'S THIS FACTOR 1 HOMOLOG, CHLOROPLASTIC"/>
    <property type="match status" value="1"/>
</dbReference>
<accession>A0AAV9CCS9</accession>
<keyword evidence="4" id="KW-1185">Reference proteome</keyword>
<name>A0AAV9CCS9_ACOCL</name>
<feature type="compositionally biased region" description="Acidic residues" evidence="1">
    <location>
        <begin position="447"/>
        <end position="460"/>
    </location>
</feature>
<dbReference type="InterPro" id="IPR021099">
    <property type="entry name" value="PORR_domain"/>
</dbReference>
<dbReference type="AlphaFoldDB" id="A0AAV9CCS9"/>
<feature type="region of interest" description="Disordered" evidence="1">
    <location>
        <begin position="403"/>
        <end position="460"/>
    </location>
</feature>
<dbReference type="Pfam" id="PF11955">
    <property type="entry name" value="PORR"/>
    <property type="match status" value="1"/>
</dbReference>
<evidence type="ECO:0000256" key="1">
    <source>
        <dbReference type="SAM" id="MobiDB-lite"/>
    </source>
</evidence>
<gene>
    <name evidence="3" type="ORF">QJS10_CPB20g00666</name>
</gene>
<organism evidence="3 4">
    <name type="scientific">Acorus calamus</name>
    <name type="common">Sweet flag</name>
    <dbReference type="NCBI Taxonomy" id="4465"/>
    <lineage>
        <taxon>Eukaryota</taxon>
        <taxon>Viridiplantae</taxon>
        <taxon>Streptophyta</taxon>
        <taxon>Embryophyta</taxon>
        <taxon>Tracheophyta</taxon>
        <taxon>Spermatophyta</taxon>
        <taxon>Magnoliopsida</taxon>
        <taxon>Liliopsida</taxon>
        <taxon>Acoraceae</taxon>
        <taxon>Acorus</taxon>
    </lineage>
</organism>
<protein>
    <recommendedName>
        <fullName evidence="2">PORR domain-containing protein</fullName>
    </recommendedName>
</protein>
<feature type="compositionally biased region" description="Acidic residues" evidence="1">
    <location>
        <begin position="403"/>
        <end position="436"/>
    </location>
</feature>
<dbReference type="InterPro" id="IPR045040">
    <property type="entry name" value="PORR_fam"/>
</dbReference>
<evidence type="ECO:0000313" key="3">
    <source>
        <dbReference type="EMBL" id="KAK1286404.1"/>
    </source>
</evidence>
<evidence type="ECO:0000313" key="4">
    <source>
        <dbReference type="Proteomes" id="UP001180020"/>
    </source>
</evidence>
<dbReference type="GO" id="GO:0003723">
    <property type="term" value="F:RNA binding"/>
    <property type="evidence" value="ECO:0007669"/>
    <property type="project" value="InterPro"/>
</dbReference>
<feature type="domain" description="PORR" evidence="2">
    <location>
        <begin position="40"/>
        <end position="378"/>
    </location>
</feature>
<dbReference type="EMBL" id="JAUJYO010000020">
    <property type="protein sequence ID" value="KAK1286404.1"/>
    <property type="molecule type" value="Genomic_DNA"/>
</dbReference>
<dbReference type="PANTHER" id="PTHR31476:SF8">
    <property type="entry name" value="EXPRESSED PROTEIN"/>
    <property type="match status" value="1"/>
</dbReference>
<dbReference type="Proteomes" id="UP001180020">
    <property type="component" value="Unassembled WGS sequence"/>
</dbReference>
<reference evidence="3" key="2">
    <citation type="submission" date="2023-06" db="EMBL/GenBank/DDBJ databases">
        <authorList>
            <person name="Ma L."/>
            <person name="Liu K.-W."/>
            <person name="Li Z."/>
            <person name="Hsiao Y.-Y."/>
            <person name="Qi Y."/>
            <person name="Fu T."/>
            <person name="Tang G."/>
            <person name="Zhang D."/>
            <person name="Sun W.-H."/>
            <person name="Liu D.-K."/>
            <person name="Li Y."/>
            <person name="Chen G.-Z."/>
            <person name="Liu X.-D."/>
            <person name="Liao X.-Y."/>
            <person name="Jiang Y.-T."/>
            <person name="Yu X."/>
            <person name="Hao Y."/>
            <person name="Huang J."/>
            <person name="Zhao X.-W."/>
            <person name="Ke S."/>
            <person name="Chen Y.-Y."/>
            <person name="Wu W.-L."/>
            <person name="Hsu J.-L."/>
            <person name="Lin Y.-F."/>
            <person name="Huang M.-D."/>
            <person name="Li C.-Y."/>
            <person name="Huang L."/>
            <person name="Wang Z.-W."/>
            <person name="Zhao X."/>
            <person name="Zhong W.-Y."/>
            <person name="Peng D.-H."/>
            <person name="Ahmad S."/>
            <person name="Lan S."/>
            <person name="Zhang J.-S."/>
            <person name="Tsai W.-C."/>
            <person name="Van De Peer Y."/>
            <person name="Liu Z.-J."/>
        </authorList>
    </citation>
    <scope>NUCLEOTIDE SEQUENCE</scope>
    <source>
        <strain evidence="3">CP</strain>
        <tissue evidence="3">Leaves</tissue>
    </source>
</reference>
<evidence type="ECO:0000259" key="2">
    <source>
        <dbReference type="Pfam" id="PF11955"/>
    </source>
</evidence>
<sequence length="460" mass="53517">MQQLKRSQQGHEKLLLTQLFKTQSRSMTKSRRVQDRSKKKRIHHLETAVERWKAHSKLQFLIDLIKGQPEQVTRLSHLERQRRLLSLKPPHTVLHFLRKSPNLFDLYSHPSSSSSSSSTTWCGFTSAAEALVAELDALLASHSEKAAERVARLLMMSSGDEKRLRIDKIAHFRRDFGFPEDFRKDWIRGFPELFRVVVDVDGVEHLELVEWRSDWAVTELERRAIERGEYERPDAPGLISLPFPLRFPPNYRRRVARHAGYIERFQSLPYLSPYADARGLRVGTREYDKRAVAVMHEILSFTLEKRIVVDHLTHFRSEFAMPQKLMRLLLRHFGVFYVSERGKRFSVFLMDAYNKSELIEKCPLVLWKEKVLGLTEYRSRKTKMGVSGWGGNMFSDMEEEDALLVGDEDEEEEDDDNEDGEEEDDDVLEALEDEGTMSELEGASLTDDSELDMGEVFDPR</sequence>
<comment type="caution">
    <text evidence="3">The sequence shown here is derived from an EMBL/GenBank/DDBJ whole genome shotgun (WGS) entry which is preliminary data.</text>
</comment>
<proteinExistence type="predicted"/>